<proteinExistence type="predicted"/>
<dbReference type="EMBL" id="NFLJ01000027">
    <property type="protein sequence ID" value="OUQ33611.1"/>
    <property type="molecule type" value="Genomic_DNA"/>
</dbReference>
<evidence type="ECO:0000259" key="1">
    <source>
        <dbReference type="PROSITE" id="PS50104"/>
    </source>
</evidence>
<dbReference type="OrthoDB" id="4772211at2"/>
<dbReference type="AlphaFoldDB" id="A0A1Y4SXB2"/>
<dbReference type="SUPFAM" id="SSF52200">
    <property type="entry name" value="Toll/Interleukin receptor TIR domain"/>
    <property type="match status" value="1"/>
</dbReference>
<dbReference type="InterPro" id="IPR000157">
    <property type="entry name" value="TIR_dom"/>
</dbReference>
<accession>A0A1Y4SXB2</accession>
<dbReference type="PROSITE" id="PS50104">
    <property type="entry name" value="TIR"/>
    <property type="match status" value="1"/>
</dbReference>
<reference evidence="2 3" key="1">
    <citation type="journal article" date="2018" name="BMC Genomics">
        <title>Whole genome sequencing and function prediction of 133 gut anaerobes isolated from chicken caecum in pure cultures.</title>
        <authorList>
            <person name="Medvecky M."/>
            <person name="Cejkova D."/>
            <person name="Polansky O."/>
            <person name="Karasova D."/>
            <person name="Kubasova T."/>
            <person name="Cizek A."/>
            <person name="Rychlik I."/>
        </authorList>
    </citation>
    <scope>NUCLEOTIDE SEQUENCE [LARGE SCALE GENOMIC DNA]</scope>
    <source>
        <strain evidence="2 3">An13</strain>
    </source>
</reference>
<evidence type="ECO:0000313" key="2">
    <source>
        <dbReference type="EMBL" id="OUQ33611.1"/>
    </source>
</evidence>
<gene>
    <name evidence="2" type="ORF">B5E75_09405</name>
</gene>
<sequence length="285" mass="32972">MKDNLLELINQIDYIRSLFHLPSVKGMPQFKTISDNAEFSAWKQELQLELEAIHDRTHDKFIWSTLVTIKQGFNGWHDEKSFNELCGSLLAIQKNIAKYYPEEVDSKIIIKEAKLMPEKSPKVFISHCSKDKDYVLSIVELLEDIGLSQEQLFCSSVPGYGIPLDEDIYDYLKKQFDEHNLHVFFILSDNYYQSVASMNEMGAAWILQTKYTTILLPDFEFKEIQGAINPRKIALKLDGNEIEVKEKLGQLKDALVQEFHLSDLPSVRWECKRDAFISSIAKLKD</sequence>
<dbReference type="GO" id="GO:0007165">
    <property type="term" value="P:signal transduction"/>
    <property type="evidence" value="ECO:0007669"/>
    <property type="project" value="InterPro"/>
</dbReference>
<dbReference type="RefSeq" id="WP_087358662.1">
    <property type="nucleotide sequence ID" value="NZ_NFLJ01000027.1"/>
</dbReference>
<dbReference type="Proteomes" id="UP000195305">
    <property type="component" value="Unassembled WGS sequence"/>
</dbReference>
<organism evidence="2 3">
    <name type="scientific">Massilimicrobiota timonensis</name>
    <dbReference type="NCBI Taxonomy" id="1776392"/>
    <lineage>
        <taxon>Bacteria</taxon>
        <taxon>Bacillati</taxon>
        <taxon>Bacillota</taxon>
        <taxon>Erysipelotrichia</taxon>
        <taxon>Erysipelotrichales</taxon>
        <taxon>Erysipelotrichaceae</taxon>
        <taxon>Massilimicrobiota</taxon>
    </lineage>
</organism>
<evidence type="ECO:0000313" key="3">
    <source>
        <dbReference type="Proteomes" id="UP000195305"/>
    </source>
</evidence>
<keyword evidence="3" id="KW-1185">Reference proteome</keyword>
<protein>
    <recommendedName>
        <fullName evidence="1">TIR domain-containing protein</fullName>
    </recommendedName>
</protein>
<feature type="domain" description="TIR" evidence="1">
    <location>
        <begin position="119"/>
        <end position="255"/>
    </location>
</feature>
<comment type="caution">
    <text evidence="2">The sequence shown here is derived from an EMBL/GenBank/DDBJ whole genome shotgun (WGS) entry which is preliminary data.</text>
</comment>
<dbReference type="Gene3D" id="3.40.50.10140">
    <property type="entry name" value="Toll/interleukin-1 receptor homology (TIR) domain"/>
    <property type="match status" value="1"/>
</dbReference>
<name>A0A1Y4SXB2_9FIRM</name>
<dbReference type="InterPro" id="IPR035897">
    <property type="entry name" value="Toll_tir_struct_dom_sf"/>
</dbReference>